<dbReference type="EMBL" id="JANPWB010000010">
    <property type="protein sequence ID" value="KAJ1145548.1"/>
    <property type="molecule type" value="Genomic_DNA"/>
</dbReference>
<dbReference type="Proteomes" id="UP001066276">
    <property type="component" value="Chromosome 6"/>
</dbReference>
<protein>
    <submittedName>
        <fullName evidence="2">Uncharacterized protein</fullName>
    </submittedName>
</protein>
<accession>A0AAV7R484</accession>
<keyword evidence="3" id="KW-1185">Reference proteome</keyword>
<gene>
    <name evidence="2" type="ORF">NDU88_011834</name>
</gene>
<evidence type="ECO:0000313" key="2">
    <source>
        <dbReference type="EMBL" id="KAJ1145548.1"/>
    </source>
</evidence>
<sequence>MGSGLSGRACPCPCGRLAEALRGGRSSPSARTGWLEMRDKVGPGPSGQSGVGSARTSGVDGSDWMRRGAGLSWVTAQRDNVSDSVSRIEIQQDGTIARVDPEQVVELAGPLDVEAGLISVDS</sequence>
<organism evidence="2 3">
    <name type="scientific">Pleurodeles waltl</name>
    <name type="common">Iberian ribbed newt</name>
    <dbReference type="NCBI Taxonomy" id="8319"/>
    <lineage>
        <taxon>Eukaryota</taxon>
        <taxon>Metazoa</taxon>
        <taxon>Chordata</taxon>
        <taxon>Craniata</taxon>
        <taxon>Vertebrata</taxon>
        <taxon>Euteleostomi</taxon>
        <taxon>Amphibia</taxon>
        <taxon>Batrachia</taxon>
        <taxon>Caudata</taxon>
        <taxon>Salamandroidea</taxon>
        <taxon>Salamandridae</taxon>
        <taxon>Pleurodelinae</taxon>
        <taxon>Pleurodeles</taxon>
    </lineage>
</organism>
<evidence type="ECO:0000313" key="3">
    <source>
        <dbReference type="Proteomes" id="UP001066276"/>
    </source>
</evidence>
<name>A0AAV7R484_PLEWA</name>
<proteinExistence type="predicted"/>
<reference evidence="2" key="1">
    <citation type="journal article" date="2022" name="bioRxiv">
        <title>Sequencing and chromosome-scale assembly of the giantPleurodeles waltlgenome.</title>
        <authorList>
            <person name="Brown T."/>
            <person name="Elewa A."/>
            <person name="Iarovenko S."/>
            <person name="Subramanian E."/>
            <person name="Araus A.J."/>
            <person name="Petzold A."/>
            <person name="Susuki M."/>
            <person name="Suzuki K.-i.T."/>
            <person name="Hayashi T."/>
            <person name="Toyoda A."/>
            <person name="Oliveira C."/>
            <person name="Osipova E."/>
            <person name="Leigh N.D."/>
            <person name="Simon A."/>
            <person name="Yun M.H."/>
        </authorList>
    </citation>
    <scope>NUCLEOTIDE SEQUENCE</scope>
    <source>
        <strain evidence="2">20211129_DDA</strain>
        <tissue evidence="2">Liver</tissue>
    </source>
</reference>
<evidence type="ECO:0000256" key="1">
    <source>
        <dbReference type="SAM" id="MobiDB-lite"/>
    </source>
</evidence>
<feature type="region of interest" description="Disordered" evidence="1">
    <location>
        <begin position="20"/>
        <end position="63"/>
    </location>
</feature>
<comment type="caution">
    <text evidence="2">The sequence shown here is derived from an EMBL/GenBank/DDBJ whole genome shotgun (WGS) entry which is preliminary data.</text>
</comment>
<dbReference type="AlphaFoldDB" id="A0AAV7R484"/>